<feature type="region of interest" description="Disordered" evidence="2">
    <location>
        <begin position="429"/>
        <end position="459"/>
    </location>
</feature>
<dbReference type="AlphaFoldDB" id="A0AAX6EN63"/>
<dbReference type="Proteomes" id="UP001140949">
    <property type="component" value="Unassembled WGS sequence"/>
</dbReference>
<evidence type="ECO:0000313" key="3">
    <source>
        <dbReference type="EMBL" id="KAJ6805463.1"/>
    </source>
</evidence>
<evidence type="ECO:0000256" key="1">
    <source>
        <dbReference type="SAM" id="Coils"/>
    </source>
</evidence>
<organism evidence="3 4">
    <name type="scientific">Iris pallida</name>
    <name type="common">Sweet iris</name>
    <dbReference type="NCBI Taxonomy" id="29817"/>
    <lineage>
        <taxon>Eukaryota</taxon>
        <taxon>Viridiplantae</taxon>
        <taxon>Streptophyta</taxon>
        <taxon>Embryophyta</taxon>
        <taxon>Tracheophyta</taxon>
        <taxon>Spermatophyta</taxon>
        <taxon>Magnoliopsida</taxon>
        <taxon>Liliopsida</taxon>
        <taxon>Asparagales</taxon>
        <taxon>Iridaceae</taxon>
        <taxon>Iridoideae</taxon>
        <taxon>Irideae</taxon>
        <taxon>Iris</taxon>
    </lineage>
</organism>
<feature type="region of interest" description="Disordered" evidence="2">
    <location>
        <begin position="1"/>
        <end position="60"/>
    </location>
</feature>
<reference evidence="3" key="1">
    <citation type="journal article" date="2023" name="GigaByte">
        <title>Genome assembly of the bearded iris, Iris pallida Lam.</title>
        <authorList>
            <person name="Bruccoleri R.E."/>
            <person name="Oakeley E.J."/>
            <person name="Faust A.M.E."/>
            <person name="Altorfer M."/>
            <person name="Dessus-Babus S."/>
            <person name="Burckhardt D."/>
            <person name="Oertli M."/>
            <person name="Naumann U."/>
            <person name="Petersen F."/>
            <person name="Wong J."/>
        </authorList>
    </citation>
    <scope>NUCLEOTIDE SEQUENCE</scope>
    <source>
        <strain evidence="3">GSM-AAB239-AS_SAM_17_03QT</strain>
    </source>
</reference>
<evidence type="ECO:0000256" key="2">
    <source>
        <dbReference type="SAM" id="MobiDB-lite"/>
    </source>
</evidence>
<feature type="region of interest" description="Disordered" evidence="2">
    <location>
        <begin position="299"/>
        <end position="348"/>
    </location>
</feature>
<sequence length="677" mass="77425">MPQKKNQHPSPPPHYHHPHYNLMTIMPPPLPEEGEVAGQQQQQLEPIKEEPQQEEEELEDLTTVPQIKKGNKKKPWTEKQRSHAQHNLSLLLQQNFHPVPFSSSSKRKHLDHEPLLRALGLWDFATIDFPSADAELRTDLLAHLVSSYDPSLRRSFVRDAPLSFSRYALAKSLNLPLEMHTSADSETKLFSDEKSITAIEEFMATYILLEDDISILPEEAKVVIGMVKEGRAGEVDWADLMWVLVEKEVLDALRTGRCRYGPHLQRLIQCQRPELLLGEGESVIVPEAESDWSMKISDSVVEEEDKVEEGEEEEEEEKGIEECGTGLSLGLGEKYDAAPPPPEEEKGFEQHCLRRCESIGNERGMEFENLSQGDEKRREEEFENLERLTSADLLHGMETVRVSYDHQINRLEPGNREFLATGVNAGKDIATDTSPGGSLFFGNNGKRHASDDADSDENDQLKRMRTGGLWGEQTPPSNFDSFMEQIQCTVGRAKLIYDEKDQACMNANMEIQYLAEMLEEKDQIIQTLEKTRVDEQQKWQQTVCSYESELNLVADLMLGYKKALKQIERNFTKYRKKFPQGDEPVYRDVPGEGGLVLSARELEKRRLEKEFEMRRIAEEMANDFHASWFAKFEACTDGVLVLQERLAGLDAEIDLLKKRVIPRQENSETHRSNTMMS</sequence>
<protein>
    <submittedName>
        <fullName evidence="3">Uncharacterized protein</fullName>
    </submittedName>
</protein>
<comment type="caution">
    <text evidence="3">The sequence shown here is derived from an EMBL/GenBank/DDBJ whole genome shotgun (WGS) entry which is preliminary data.</text>
</comment>
<proteinExistence type="predicted"/>
<dbReference type="PANTHER" id="PTHR35120:SF2">
    <property type="entry name" value="AMINOTRANSFERASE-LIKE PLANT MOBILE DOMAIN-CONTAINING PROTEIN"/>
    <property type="match status" value="1"/>
</dbReference>
<dbReference type="PANTHER" id="PTHR35120">
    <property type="entry name" value="HISTONE ACETYLTRANSFERASE KAT6B-LIKE"/>
    <property type="match status" value="1"/>
</dbReference>
<feature type="compositionally biased region" description="Acidic residues" evidence="2">
    <location>
        <begin position="300"/>
        <end position="319"/>
    </location>
</feature>
<keyword evidence="1" id="KW-0175">Coiled coil</keyword>
<dbReference type="EMBL" id="JANAVB010035418">
    <property type="protein sequence ID" value="KAJ6805463.1"/>
    <property type="molecule type" value="Genomic_DNA"/>
</dbReference>
<name>A0AAX6EN63_IRIPA</name>
<accession>A0AAX6EN63</accession>
<feature type="coiled-coil region" evidence="1">
    <location>
        <begin position="599"/>
        <end position="659"/>
    </location>
</feature>
<keyword evidence="4" id="KW-1185">Reference proteome</keyword>
<gene>
    <name evidence="3" type="ORF">M6B38_180610</name>
</gene>
<evidence type="ECO:0000313" key="4">
    <source>
        <dbReference type="Proteomes" id="UP001140949"/>
    </source>
</evidence>
<reference evidence="3" key="2">
    <citation type="submission" date="2023-04" db="EMBL/GenBank/DDBJ databases">
        <authorList>
            <person name="Bruccoleri R.E."/>
            <person name="Oakeley E.J."/>
            <person name="Faust A.-M."/>
            <person name="Dessus-Babus S."/>
            <person name="Altorfer M."/>
            <person name="Burckhardt D."/>
            <person name="Oertli M."/>
            <person name="Naumann U."/>
            <person name="Petersen F."/>
            <person name="Wong J."/>
        </authorList>
    </citation>
    <scope>NUCLEOTIDE SEQUENCE</scope>
    <source>
        <strain evidence="3">GSM-AAB239-AS_SAM_17_03QT</strain>
        <tissue evidence="3">Leaf</tissue>
    </source>
</reference>